<dbReference type="Gene3D" id="3.30.70.270">
    <property type="match status" value="1"/>
</dbReference>
<keyword evidence="7" id="KW-0695">RNA-directed DNA polymerase</keyword>
<feature type="domain" description="Tf2-1-like SH3-like" evidence="14">
    <location>
        <begin position="339"/>
        <end position="405"/>
    </location>
</feature>
<evidence type="ECO:0000313" key="15">
    <source>
        <dbReference type="EMBL" id="KAK4397896.1"/>
    </source>
</evidence>
<gene>
    <name evidence="15" type="ORF">Sango_1265100</name>
</gene>
<dbReference type="Pfam" id="PF17919">
    <property type="entry name" value="RT_RNaseH_2"/>
    <property type="match status" value="1"/>
</dbReference>
<feature type="domain" description="Integrase zinc-binding" evidence="13">
    <location>
        <begin position="227"/>
        <end position="255"/>
    </location>
</feature>
<dbReference type="GO" id="GO:0046872">
    <property type="term" value="F:metal ion binding"/>
    <property type="evidence" value="ECO:0007669"/>
    <property type="project" value="UniProtKB-KW"/>
</dbReference>
<evidence type="ECO:0000256" key="4">
    <source>
        <dbReference type="ARBA" id="ARBA00022801"/>
    </source>
</evidence>
<dbReference type="InterPro" id="IPR041588">
    <property type="entry name" value="Integrase_H2C2"/>
</dbReference>
<evidence type="ECO:0000313" key="16">
    <source>
        <dbReference type="Proteomes" id="UP001289374"/>
    </source>
</evidence>
<dbReference type="GO" id="GO:0003964">
    <property type="term" value="F:RNA-directed DNA polymerase activity"/>
    <property type="evidence" value="ECO:0007669"/>
    <property type="project" value="UniProtKB-KW"/>
</dbReference>
<keyword evidence="8" id="KW-0808">Transferase</keyword>
<accession>A0AAE2BU65</accession>
<keyword evidence="11" id="KW-0511">Multifunctional enzyme</keyword>
<keyword evidence="3" id="KW-0064">Aspartyl protease</keyword>
<dbReference type="GO" id="GO:0006310">
    <property type="term" value="P:DNA recombination"/>
    <property type="evidence" value="ECO:0007669"/>
    <property type="project" value="UniProtKB-KW"/>
</dbReference>
<dbReference type="SUPFAM" id="SSF56672">
    <property type="entry name" value="DNA/RNA polymerases"/>
    <property type="match status" value="1"/>
</dbReference>
<protein>
    <submittedName>
        <fullName evidence="15">Uncharacterized protein</fullName>
    </submittedName>
</protein>
<keyword evidence="8" id="KW-0548">Nucleotidyltransferase</keyword>
<evidence type="ECO:0000256" key="7">
    <source>
        <dbReference type="ARBA" id="ARBA00022918"/>
    </source>
</evidence>
<feature type="domain" description="Reverse transcriptase/retrotransposon-derived protein RNase H-like" evidence="12">
    <location>
        <begin position="105"/>
        <end position="194"/>
    </location>
</feature>
<dbReference type="GO" id="GO:0004190">
    <property type="term" value="F:aspartic-type endopeptidase activity"/>
    <property type="evidence" value="ECO:0007669"/>
    <property type="project" value="UniProtKB-KW"/>
</dbReference>
<dbReference type="SUPFAM" id="SSF53098">
    <property type="entry name" value="Ribonuclease H-like"/>
    <property type="match status" value="1"/>
</dbReference>
<evidence type="ECO:0000259" key="13">
    <source>
        <dbReference type="Pfam" id="PF17921"/>
    </source>
</evidence>
<evidence type="ECO:0000259" key="14">
    <source>
        <dbReference type="Pfam" id="PF24626"/>
    </source>
</evidence>
<keyword evidence="6" id="KW-0229">DNA integration</keyword>
<organism evidence="15 16">
    <name type="scientific">Sesamum angolense</name>
    <dbReference type="NCBI Taxonomy" id="2727404"/>
    <lineage>
        <taxon>Eukaryota</taxon>
        <taxon>Viridiplantae</taxon>
        <taxon>Streptophyta</taxon>
        <taxon>Embryophyta</taxon>
        <taxon>Tracheophyta</taxon>
        <taxon>Spermatophyta</taxon>
        <taxon>Magnoliopsida</taxon>
        <taxon>eudicotyledons</taxon>
        <taxon>Gunneridae</taxon>
        <taxon>Pentapetalae</taxon>
        <taxon>asterids</taxon>
        <taxon>lamiids</taxon>
        <taxon>Lamiales</taxon>
        <taxon>Pedaliaceae</taxon>
        <taxon>Sesamum</taxon>
    </lineage>
</organism>
<evidence type="ECO:0000256" key="9">
    <source>
        <dbReference type="ARBA" id="ARBA00023125"/>
    </source>
</evidence>
<evidence type="ECO:0000256" key="5">
    <source>
        <dbReference type="ARBA" id="ARBA00022842"/>
    </source>
</evidence>
<dbReference type="Pfam" id="PF17921">
    <property type="entry name" value="Integrase_H2C2"/>
    <property type="match status" value="1"/>
</dbReference>
<dbReference type="EMBL" id="JACGWL010000007">
    <property type="protein sequence ID" value="KAK4397896.1"/>
    <property type="molecule type" value="Genomic_DNA"/>
</dbReference>
<keyword evidence="9" id="KW-0238">DNA-binding</keyword>
<dbReference type="Proteomes" id="UP001289374">
    <property type="component" value="Unassembled WGS sequence"/>
</dbReference>
<dbReference type="InterPro" id="IPR012337">
    <property type="entry name" value="RNaseH-like_sf"/>
</dbReference>
<evidence type="ECO:0000256" key="2">
    <source>
        <dbReference type="ARBA" id="ARBA00022723"/>
    </source>
</evidence>
<keyword evidence="8" id="KW-0239">DNA-directed DNA polymerase</keyword>
<dbReference type="InterPro" id="IPR043128">
    <property type="entry name" value="Rev_trsase/Diguanyl_cyclase"/>
</dbReference>
<keyword evidence="16" id="KW-1185">Reference proteome</keyword>
<evidence type="ECO:0000256" key="3">
    <source>
        <dbReference type="ARBA" id="ARBA00022750"/>
    </source>
</evidence>
<evidence type="ECO:0000256" key="8">
    <source>
        <dbReference type="ARBA" id="ARBA00022932"/>
    </source>
</evidence>
<evidence type="ECO:0000256" key="11">
    <source>
        <dbReference type="ARBA" id="ARBA00023268"/>
    </source>
</evidence>
<dbReference type="GO" id="GO:0006508">
    <property type="term" value="P:proteolysis"/>
    <property type="evidence" value="ECO:0007669"/>
    <property type="project" value="UniProtKB-KW"/>
</dbReference>
<dbReference type="PANTHER" id="PTHR37984:SF5">
    <property type="entry name" value="PROTEIN NYNRIN-LIKE"/>
    <property type="match status" value="1"/>
</dbReference>
<dbReference type="Pfam" id="PF24626">
    <property type="entry name" value="SH3_Tf2-1"/>
    <property type="match status" value="1"/>
</dbReference>
<evidence type="ECO:0000259" key="12">
    <source>
        <dbReference type="Pfam" id="PF17919"/>
    </source>
</evidence>
<dbReference type="Gene3D" id="1.10.340.70">
    <property type="match status" value="1"/>
</dbReference>
<sequence>MALVELAELRKQLDGLLEAGLIQRSKAPYGSLIFCSKGNKMKLREYELCAKKEKCEFYCEQITFLGHVISQGKIQMDCEKAIHFGVFENGESLDEFAKERSEVEWTVACDDAFRLLKQAISSQPVLKLPQFDQPFKVQVDASDSALGGVLVQDKHPVAFESYKVKDAELRYSTHKKEMTVVVHCLDAWKHFLLVSSLISLIRFEKVPRRMRVILSWWNRSRGPDPKAGHPGIDKMLALLAGQYYWPKMEEDAEAYEPWQSVSMDFILGFPKVNDMASVLVVVDRFSKYGIFIATPHACPAETTAELFFKNVTKYFGFPKTLLVIGMPDMGRRHVEFSVGDQVLLKLTPQIWKKISSKSVHRGLIPKYDGPFEVVSKVGSLAYRLKLLDRLKIHPTFHVSFLKKFHQDLLDTARQQTRRAPPVI</sequence>
<dbReference type="InterPro" id="IPR056924">
    <property type="entry name" value="SH3_Tf2-1"/>
</dbReference>
<dbReference type="InterPro" id="IPR043502">
    <property type="entry name" value="DNA/RNA_pol_sf"/>
</dbReference>
<dbReference type="GO" id="GO:0015074">
    <property type="term" value="P:DNA integration"/>
    <property type="evidence" value="ECO:0007669"/>
    <property type="project" value="UniProtKB-KW"/>
</dbReference>
<evidence type="ECO:0000256" key="6">
    <source>
        <dbReference type="ARBA" id="ARBA00022908"/>
    </source>
</evidence>
<proteinExistence type="predicted"/>
<keyword evidence="10" id="KW-0233">DNA recombination</keyword>
<dbReference type="InterPro" id="IPR041577">
    <property type="entry name" value="RT_RNaseH_2"/>
</dbReference>
<dbReference type="PANTHER" id="PTHR37984">
    <property type="entry name" value="PROTEIN CBG26694"/>
    <property type="match status" value="1"/>
</dbReference>
<reference evidence="15" key="1">
    <citation type="submission" date="2020-06" db="EMBL/GenBank/DDBJ databases">
        <authorList>
            <person name="Li T."/>
            <person name="Hu X."/>
            <person name="Zhang T."/>
            <person name="Song X."/>
            <person name="Zhang H."/>
            <person name="Dai N."/>
            <person name="Sheng W."/>
            <person name="Hou X."/>
            <person name="Wei L."/>
        </authorList>
    </citation>
    <scope>NUCLEOTIDE SEQUENCE</scope>
    <source>
        <strain evidence="15">K16</strain>
        <tissue evidence="15">Leaf</tissue>
    </source>
</reference>
<keyword evidence="1" id="KW-0645">Protease</keyword>
<dbReference type="InterPro" id="IPR050951">
    <property type="entry name" value="Retrovirus_Pol_polyprotein"/>
</dbReference>
<dbReference type="Gene3D" id="3.30.420.10">
    <property type="entry name" value="Ribonuclease H-like superfamily/Ribonuclease H"/>
    <property type="match status" value="1"/>
</dbReference>
<reference evidence="15" key="2">
    <citation type="journal article" date="2024" name="Plant">
        <title>Genomic evolution and insights into agronomic trait innovations of Sesamum species.</title>
        <authorList>
            <person name="Miao H."/>
            <person name="Wang L."/>
            <person name="Qu L."/>
            <person name="Liu H."/>
            <person name="Sun Y."/>
            <person name="Le M."/>
            <person name="Wang Q."/>
            <person name="Wei S."/>
            <person name="Zheng Y."/>
            <person name="Lin W."/>
            <person name="Duan Y."/>
            <person name="Cao H."/>
            <person name="Xiong S."/>
            <person name="Wang X."/>
            <person name="Wei L."/>
            <person name="Li C."/>
            <person name="Ma Q."/>
            <person name="Ju M."/>
            <person name="Zhao R."/>
            <person name="Li G."/>
            <person name="Mu C."/>
            <person name="Tian Q."/>
            <person name="Mei H."/>
            <person name="Zhang T."/>
            <person name="Gao T."/>
            <person name="Zhang H."/>
        </authorList>
    </citation>
    <scope>NUCLEOTIDE SEQUENCE</scope>
    <source>
        <strain evidence="15">K16</strain>
    </source>
</reference>
<keyword evidence="2" id="KW-0479">Metal-binding</keyword>
<comment type="caution">
    <text evidence="15">The sequence shown here is derived from an EMBL/GenBank/DDBJ whole genome shotgun (WGS) entry which is preliminary data.</text>
</comment>
<dbReference type="AlphaFoldDB" id="A0AAE2BU65"/>
<evidence type="ECO:0000256" key="1">
    <source>
        <dbReference type="ARBA" id="ARBA00022670"/>
    </source>
</evidence>
<dbReference type="InterPro" id="IPR036397">
    <property type="entry name" value="RNaseH_sf"/>
</dbReference>
<keyword evidence="4" id="KW-0378">Hydrolase</keyword>
<name>A0AAE2BU65_9LAMI</name>
<dbReference type="GO" id="GO:0003677">
    <property type="term" value="F:DNA binding"/>
    <property type="evidence" value="ECO:0007669"/>
    <property type="project" value="UniProtKB-KW"/>
</dbReference>
<keyword evidence="5" id="KW-0460">Magnesium</keyword>
<dbReference type="GO" id="GO:0003887">
    <property type="term" value="F:DNA-directed DNA polymerase activity"/>
    <property type="evidence" value="ECO:0007669"/>
    <property type="project" value="UniProtKB-KW"/>
</dbReference>
<evidence type="ECO:0000256" key="10">
    <source>
        <dbReference type="ARBA" id="ARBA00023172"/>
    </source>
</evidence>